<dbReference type="InParanoid" id="H0ESI2"/>
<dbReference type="Proteomes" id="UP000005446">
    <property type="component" value="Unassembled WGS sequence"/>
</dbReference>
<evidence type="ECO:0008006" key="4">
    <source>
        <dbReference type="Google" id="ProtNLM"/>
    </source>
</evidence>
<proteinExistence type="predicted"/>
<dbReference type="HOGENOM" id="CLU_060366_0_0_1"/>
<evidence type="ECO:0000313" key="3">
    <source>
        <dbReference type="Proteomes" id="UP000005446"/>
    </source>
</evidence>
<sequence length="280" mass="32416">MPVQIHTFDPDFDLTLVLIEKPPLDVKNRELYLFYDRQLVDDWWKPDMIKYHLQVSSKHLILASKPFRVMLQSPYFAEGEALRSGKGAEVQLPDDEPSCMITLMGIIMAKTINDSKHEPREIRQSIKMLLEISILVDKYMLEEAAVPFAKLWMQVLPRAWSVSCPKIMVAQLYIAWAFKLDTFHEWAQSVVRRTSEEEFEKAVDMYDGILMLPDHLLTMNVTRTWIKSIEERFRTATKQIMDTNEILRLSSEATGSLNEPHHRYGGGENGEISPYGGPRN</sequence>
<dbReference type="AlphaFoldDB" id="H0ESI2"/>
<protein>
    <recommendedName>
        <fullName evidence="4">BTB domain-containing protein</fullName>
    </recommendedName>
</protein>
<accession>H0ESI2</accession>
<gene>
    <name evidence="2" type="ORF">M7I_5671</name>
</gene>
<organism evidence="2 3">
    <name type="scientific">Glarea lozoyensis (strain ATCC 74030 / MF5533)</name>
    <dbReference type="NCBI Taxonomy" id="1104152"/>
    <lineage>
        <taxon>Eukaryota</taxon>
        <taxon>Fungi</taxon>
        <taxon>Dikarya</taxon>
        <taxon>Ascomycota</taxon>
        <taxon>Pezizomycotina</taxon>
        <taxon>Leotiomycetes</taxon>
        <taxon>Helotiales</taxon>
        <taxon>Helotiaceae</taxon>
        <taxon>Glarea</taxon>
    </lineage>
</organism>
<keyword evidence="3" id="KW-1185">Reference proteome</keyword>
<comment type="caution">
    <text evidence="2">The sequence shown here is derived from an EMBL/GenBank/DDBJ whole genome shotgun (WGS) entry which is preliminary data.</text>
</comment>
<evidence type="ECO:0000256" key="1">
    <source>
        <dbReference type="SAM" id="MobiDB-lite"/>
    </source>
</evidence>
<dbReference type="EMBL" id="AGUE01000147">
    <property type="protein sequence ID" value="EHK98502.1"/>
    <property type="molecule type" value="Genomic_DNA"/>
</dbReference>
<dbReference type="OrthoDB" id="5326346at2759"/>
<feature type="region of interest" description="Disordered" evidence="1">
    <location>
        <begin position="257"/>
        <end position="280"/>
    </location>
</feature>
<reference evidence="2 3" key="1">
    <citation type="journal article" date="2012" name="Eukaryot. Cell">
        <title>Genome sequence of the fungus Glarea lozoyensis: the first genome sequence of a species from the Helotiaceae family.</title>
        <authorList>
            <person name="Youssar L."/>
            <person name="Gruening B.A."/>
            <person name="Erxleben A."/>
            <person name="Guenther S."/>
            <person name="Huettel W."/>
        </authorList>
    </citation>
    <scope>NUCLEOTIDE SEQUENCE [LARGE SCALE GENOMIC DNA]</scope>
    <source>
        <strain evidence="3">ATCC 74030 / MF5533</strain>
    </source>
</reference>
<name>H0ESI2_GLAL7</name>
<evidence type="ECO:0000313" key="2">
    <source>
        <dbReference type="EMBL" id="EHK98502.1"/>
    </source>
</evidence>